<gene>
    <name evidence="2" type="ORF">NCTC4822_01201</name>
</gene>
<evidence type="ECO:0000313" key="3">
    <source>
        <dbReference type="Proteomes" id="UP000254519"/>
    </source>
</evidence>
<accession>A0A380BJW2</accession>
<feature type="chain" id="PRO_5016870893" description="YusW-like protein" evidence="1">
    <location>
        <begin position="22"/>
        <end position="148"/>
    </location>
</feature>
<keyword evidence="3" id="KW-1185">Reference proteome</keyword>
<dbReference type="RefSeq" id="WP_166739517.1">
    <property type="nucleotide sequence ID" value="NZ_CP038012.1"/>
</dbReference>
<evidence type="ECO:0008006" key="4">
    <source>
        <dbReference type="Google" id="ProtNLM"/>
    </source>
</evidence>
<name>A0A380BJW2_SPOPA</name>
<dbReference type="EMBL" id="UGYZ01000002">
    <property type="protein sequence ID" value="SUJ01761.1"/>
    <property type="molecule type" value="Genomic_DNA"/>
</dbReference>
<keyword evidence="1" id="KW-0732">Signal</keyword>
<proteinExistence type="predicted"/>
<protein>
    <recommendedName>
        <fullName evidence="4">YusW-like protein</fullName>
    </recommendedName>
</protein>
<feature type="signal peptide" evidence="1">
    <location>
        <begin position="1"/>
        <end position="21"/>
    </location>
</feature>
<dbReference type="Proteomes" id="UP000254519">
    <property type="component" value="Unassembled WGS sequence"/>
</dbReference>
<evidence type="ECO:0000256" key="1">
    <source>
        <dbReference type="SAM" id="SignalP"/>
    </source>
</evidence>
<dbReference type="InterPro" id="IPR025623">
    <property type="entry name" value="YusW"/>
</dbReference>
<dbReference type="Pfam" id="PF14039">
    <property type="entry name" value="YusW"/>
    <property type="match status" value="1"/>
</dbReference>
<sequence length="148" mass="17264">MNKRFFRLTFLLIVASLILFACTNRNLVTKEVDEDETAESLGEEYGFTMFNVTFDTTEMKEALIGNYDEKVDKTEAVYESKIDNVYLHGDKAMEKLDKIFKELELDAEMDDEDMIKETAKAFEVMDYKSLKLKVTFKGRDTKELMMTK</sequence>
<dbReference type="PROSITE" id="PS51257">
    <property type="entry name" value="PROKAR_LIPOPROTEIN"/>
    <property type="match status" value="1"/>
</dbReference>
<reference evidence="2 3" key="1">
    <citation type="submission" date="2018-06" db="EMBL/GenBank/DDBJ databases">
        <authorList>
            <consortium name="Pathogen Informatics"/>
            <person name="Doyle S."/>
        </authorList>
    </citation>
    <scope>NUCLEOTIDE SEQUENCE [LARGE SCALE GENOMIC DNA]</scope>
    <source>
        <strain evidence="3">ATCC 11859 / DSM 33 / NCIB 8841 / NCTC 4822</strain>
    </source>
</reference>
<organism evidence="2 3">
    <name type="scientific">Sporosarcina pasteurii</name>
    <name type="common">Bacillus pasteurii</name>
    <dbReference type="NCBI Taxonomy" id="1474"/>
    <lineage>
        <taxon>Bacteria</taxon>
        <taxon>Bacillati</taxon>
        <taxon>Bacillota</taxon>
        <taxon>Bacilli</taxon>
        <taxon>Bacillales</taxon>
        <taxon>Caryophanaceae</taxon>
        <taxon>Sporosarcina</taxon>
    </lineage>
</organism>
<evidence type="ECO:0000313" key="2">
    <source>
        <dbReference type="EMBL" id="SUJ01761.1"/>
    </source>
</evidence>
<dbReference type="AlphaFoldDB" id="A0A380BJW2"/>